<protein>
    <submittedName>
        <fullName evidence="4">Transcriptional regulator, DeoR family</fullName>
    </submittedName>
</protein>
<dbReference type="InterPro" id="IPR001034">
    <property type="entry name" value="DeoR_HTH"/>
</dbReference>
<dbReference type="Gene3D" id="1.10.10.10">
    <property type="entry name" value="Winged helix-like DNA-binding domain superfamily/Winged helix DNA-binding domain"/>
    <property type="match status" value="1"/>
</dbReference>
<dbReference type="PROSITE" id="PS51000">
    <property type="entry name" value="HTH_DEOR_2"/>
    <property type="match status" value="1"/>
</dbReference>
<dbReference type="EMBL" id="FNPE01000030">
    <property type="protein sequence ID" value="SDZ51008.1"/>
    <property type="molecule type" value="Genomic_DNA"/>
</dbReference>
<dbReference type="Proteomes" id="UP000183417">
    <property type="component" value="Unassembled WGS sequence"/>
</dbReference>
<organism evidence="4 5">
    <name type="scientific">Delftia lacustris</name>
    <dbReference type="NCBI Taxonomy" id="558537"/>
    <lineage>
        <taxon>Bacteria</taxon>
        <taxon>Pseudomonadati</taxon>
        <taxon>Pseudomonadota</taxon>
        <taxon>Betaproteobacteria</taxon>
        <taxon>Burkholderiales</taxon>
        <taxon>Comamonadaceae</taxon>
        <taxon>Delftia</taxon>
    </lineage>
</organism>
<dbReference type="SMART" id="SM00420">
    <property type="entry name" value="HTH_DEOR"/>
    <property type="match status" value="1"/>
</dbReference>
<reference evidence="4 5" key="1">
    <citation type="submission" date="2016-10" db="EMBL/GenBank/DDBJ databases">
        <authorList>
            <person name="de Groot N.N."/>
        </authorList>
    </citation>
    <scope>NUCLEOTIDE SEQUENCE [LARGE SCALE GENOMIC DNA]</scope>
    <source>
        <strain evidence="4 5">LMG 24775</strain>
    </source>
</reference>
<accession>A0A1H3TMA9</accession>
<dbReference type="InterPro" id="IPR014036">
    <property type="entry name" value="DeoR-like_C"/>
</dbReference>
<dbReference type="Pfam" id="PF00455">
    <property type="entry name" value="DeoRC"/>
    <property type="match status" value="1"/>
</dbReference>
<dbReference type="AlphaFoldDB" id="A0A1H3TMA9"/>
<evidence type="ECO:0000256" key="2">
    <source>
        <dbReference type="ARBA" id="ARBA00023163"/>
    </source>
</evidence>
<feature type="domain" description="HTH deoR-type" evidence="3">
    <location>
        <begin position="8"/>
        <end position="63"/>
    </location>
</feature>
<name>A0A1H3TMA9_9BURK</name>
<dbReference type="InterPro" id="IPR050313">
    <property type="entry name" value="Carb_Metab_HTH_regulators"/>
</dbReference>
<sequence length="269" mass="28816">MQEQGNSSLKRRLQIVELARKTDEVRVEALSVLFGVSTVTIRNDLHYLEQQGYVVRAFGKARYNPALLKTAAELPGAHAAAQGPAQAQVAQGALGWIEDDASVFLGGGRITHRVLPLLASRQGIALTLHDLSMVATARQFLDCAIHVTGGSMAGDEPCLIGPGAETGLRGRPLDICLFEICGIDERNRLLCRDPGAARLYAAAVEHSAKAVALALDLDSTSGGHPVCDIAQLDGLCAHQDMEPGAFDLLERHRLQATHKAEGRIEFARS</sequence>
<dbReference type="RefSeq" id="WP_074923627.1">
    <property type="nucleotide sequence ID" value="NZ_CP141274.1"/>
</dbReference>
<dbReference type="InterPro" id="IPR037171">
    <property type="entry name" value="NagB/RpiA_transferase-like"/>
</dbReference>
<dbReference type="SUPFAM" id="SSF100950">
    <property type="entry name" value="NagB/RpiA/CoA transferase-like"/>
    <property type="match status" value="1"/>
</dbReference>
<dbReference type="InterPro" id="IPR036388">
    <property type="entry name" value="WH-like_DNA-bd_sf"/>
</dbReference>
<dbReference type="GO" id="GO:0003700">
    <property type="term" value="F:DNA-binding transcription factor activity"/>
    <property type="evidence" value="ECO:0007669"/>
    <property type="project" value="InterPro"/>
</dbReference>
<evidence type="ECO:0000256" key="1">
    <source>
        <dbReference type="ARBA" id="ARBA00023015"/>
    </source>
</evidence>
<evidence type="ECO:0000313" key="5">
    <source>
        <dbReference type="Proteomes" id="UP000183417"/>
    </source>
</evidence>
<dbReference type="InterPro" id="IPR036390">
    <property type="entry name" value="WH_DNA-bd_sf"/>
</dbReference>
<keyword evidence="1" id="KW-0805">Transcription regulation</keyword>
<dbReference type="PANTHER" id="PTHR30363:SF44">
    <property type="entry name" value="AGA OPERON TRANSCRIPTIONAL REPRESSOR-RELATED"/>
    <property type="match status" value="1"/>
</dbReference>
<evidence type="ECO:0000259" key="3">
    <source>
        <dbReference type="PROSITE" id="PS51000"/>
    </source>
</evidence>
<proteinExistence type="predicted"/>
<dbReference type="GeneID" id="94692980"/>
<dbReference type="Pfam" id="PF08220">
    <property type="entry name" value="HTH_DeoR"/>
    <property type="match status" value="1"/>
</dbReference>
<dbReference type="PANTHER" id="PTHR30363">
    <property type="entry name" value="HTH-TYPE TRANSCRIPTIONAL REGULATOR SRLR-RELATED"/>
    <property type="match status" value="1"/>
</dbReference>
<evidence type="ECO:0000313" key="4">
    <source>
        <dbReference type="EMBL" id="SDZ51008.1"/>
    </source>
</evidence>
<keyword evidence="2" id="KW-0804">Transcription</keyword>
<dbReference type="SUPFAM" id="SSF46785">
    <property type="entry name" value="Winged helix' DNA-binding domain"/>
    <property type="match status" value="1"/>
</dbReference>
<dbReference type="SMART" id="SM01134">
    <property type="entry name" value="DeoRC"/>
    <property type="match status" value="1"/>
</dbReference>
<gene>
    <name evidence="4" type="ORF">SAMN05421547_13041</name>
</gene>